<dbReference type="PANTHER" id="PTHR43201">
    <property type="entry name" value="ACYL-COA SYNTHETASE"/>
    <property type="match status" value="1"/>
</dbReference>
<accession>A0A542XU90</accession>
<dbReference type="SUPFAM" id="SSF56801">
    <property type="entry name" value="Acetyl-CoA synthetase-like"/>
    <property type="match status" value="1"/>
</dbReference>
<evidence type="ECO:0000259" key="1">
    <source>
        <dbReference type="Pfam" id="PF00501"/>
    </source>
</evidence>
<dbReference type="Gene3D" id="3.30.300.30">
    <property type="match status" value="1"/>
</dbReference>
<keyword evidence="5" id="KW-1185">Reference proteome</keyword>
<reference evidence="2 5" key="2">
    <citation type="submission" date="2021-03" db="EMBL/GenBank/DDBJ databases">
        <title>Whole genome shotgun sequence of Salinispora arenicola NBRC 105043.</title>
        <authorList>
            <person name="Komaki H."/>
            <person name="Tamura T."/>
        </authorList>
    </citation>
    <scope>NUCLEOTIDE SEQUENCE [LARGE SCALE GENOMIC DNA]</scope>
    <source>
        <strain evidence="2 5">NBRC 105043</strain>
    </source>
</reference>
<sequence length="465" mass="49400">MIGLLHPDARLVDGANGVTLGGSGLHDQVADLAAALDREPPGTVLAAMPTTVAAVLRFLASLHAGRPIALVDPRTDGARLGELVDRFRPAVLFHDAEVMPGYRSGPDRRLGDYQRRTGEAGPVPHPDLALLLTTSGSTGNPKLVRLSRTAVLANAAAIATALGLDGDEIASTSLPLHYTFGLSVLTSHLHAGATVVVEENALTTRDFWSSMDRHRVTSLAAVPYQYEMLRRLRFDPARHPRLRTLTQAGGRLNPDLVEDFHRRMATVGGRLFVMYGQTEATARMTVLPADRLPAKLGSVGVPVAGGAISVDLGDGSETTEPGHTGEIVYRGTNVMMGYAETAADLARGDDLGGVLRTGDLGRLDDEGFLYITGRTKRIAKIFGVRVNLDDVERSLARHGPVAAVAGPDRLVLVAEGADDDRLARIRAEAAEVLGTHSSGILVRSIDALPLTATGKPNYRALEDQC</sequence>
<dbReference type="EMBL" id="BOQM01000045">
    <property type="protein sequence ID" value="GIM87672.1"/>
    <property type="molecule type" value="Genomic_DNA"/>
</dbReference>
<evidence type="ECO:0000313" key="4">
    <source>
        <dbReference type="Proteomes" id="UP000315983"/>
    </source>
</evidence>
<dbReference type="GO" id="GO:0006631">
    <property type="term" value="P:fatty acid metabolic process"/>
    <property type="evidence" value="ECO:0007669"/>
    <property type="project" value="TreeGrafter"/>
</dbReference>
<evidence type="ECO:0000313" key="5">
    <source>
        <dbReference type="Proteomes" id="UP000677457"/>
    </source>
</evidence>
<feature type="domain" description="AMP-dependent synthetase/ligase" evidence="1">
    <location>
        <begin position="6"/>
        <end position="338"/>
    </location>
</feature>
<dbReference type="GO" id="GO:0031956">
    <property type="term" value="F:medium-chain fatty acid-CoA ligase activity"/>
    <property type="evidence" value="ECO:0007669"/>
    <property type="project" value="TreeGrafter"/>
</dbReference>
<proteinExistence type="predicted"/>
<dbReference type="Pfam" id="PF00501">
    <property type="entry name" value="AMP-binding"/>
    <property type="match status" value="1"/>
</dbReference>
<evidence type="ECO:0000313" key="2">
    <source>
        <dbReference type="EMBL" id="GIM87672.1"/>
    </source>
</evidence>
<dbReference type="Proteomes" id="UP000677457">
    <property type="component" value="Unassembled WGS sequence"/>
</dbReference>
<dbReference type="PANTHER" id="PTHR43201:SF32">
    <property type="entry name" value="2-SUCCINYLBENZOATE--COA LIGASE, CHLOROPLASTIC_PEROXISOMAL"/>
    <property type="match status" value="1"/>
</dbReference>
<dbReference type="PROSITE" id="PS00455">
    <property type="entry name" value="AMP_BINDING"/>
    <property type="match status" value="1"/>
</dbReference>
<dbReference type="InterPro" id="IPR000873">
    <property type="entry name" value="AMP-dep_synth/lig_dom"/>
</dbReference>
<dbReference type="AlphaFoldDB" id="A0A542XU90"/>
<dbReference type="Gene3D" id="3.40.50.12780">
    <property type="entry name" value="N-terminal domain of ligase-like"/>
    <property type="match status" value="1"/>
</dbReference>
<protein>
    <submittedName>
        <fullName evidence="2">AMP-dependent acyl-CoA synthetase</fullName>
    </submittedName>
    <submittedName>
        <fullName evidence="3">Acyl-CoA synthetase (AMP-forming)/AMP-acid ligase II</fullName>
    </submittedName>
</protein>
<dbReference type="GeneID" id="93773793"/>
<keyword evidence="3" id="KW-0436">Ligase</keyword>
<dbReference type="InterPro" id="IPR042099">
    <property type="entry name" value="ANL_N_sf"/>
</dbReference>
<reference evidence="3 4" key="1">
    <citation type="submission" date="2019-06" db="EMBL/GenBank/DDBJ databases">
        <title>Sequencing the genomes of 1000 actinobacteria strains.</title>
        <authorList>
            <person name="Klenk H.-P."/>
        </authorList>
    </citation>
    <scope>NUCLEOTIDE SEQUENCE [LARGE SCALE GENOMIC DNA]</scope>
    <source>
        <strain evidence="3 4">DSM 44819</strain>
    </source>
</reference>
<dbReference type="InterPro" id="IPR045851">
    <property type="entry name" value="AMP-bd_C_sf"/>
</dbReference>
<name>A0A542XU90_SALAC</name>
<dbReference type="EMBL" id="VFOL01000001">
    <property type="protein sequence ID" value="TQL39410.1"/>
    <property type="molecule type" value="Genomic_DNA"/>
</dbReference>
<dbReference type="InterPro" id="IPR020845">
    <property type="entry name" value="AMP-binding_CS"/>
</dbReference>
<dbReference type="RefSeq" id="WP_029025000.1">
    <property type="nucleotide sequence ID" value="NZ_BOQM01000045.1"/>
</dbReference>
<organism evidence="3 4">
    <name type="scientific">Salinispora arenicola</name>
    <dbReference type="NCBI Taxonomy" id="168697"/>
    <lineage>
        <taxon>Bacteria</taxon>
        <taxon>Bacillati</taxon>
        <taxon>Actinomycetota</taxon>
        <taxon>Actinomycetes</taxon>
        <taxon>Micromonosporales</taxon>
        <taxon>Micromonosporaceae</taxon>
        <taxon>Salinispora</taxon>
    </lineage>
</organism>
<comment type="caution">
    <text evidence="3">The sequence shown here is derived from an EMBL/GenBank/DDBJ whole genome shotgun (WGS) entry which is preliminary data.</text>
</comment>
<dbReference type="Proteomes" id="UP000315983">
    <property type="component" value="Unassembled WGS sequence"/>
</dbReference>
<evidence type="ECO:0000313" key="3">
    <source>
        <dbReference type="EMBL" id="TQL39410.1"/>
    </source>
</evidence>
<gene>
    <name evidence="3" type="ORF">FB564_4664</name>
    <name evidence="2" type="ORF">Sar04_44080</name>
</gene>